<dbReference type="SUPFAM" id="SSF46626">
    <property type="entry name" value="Cytochrome c"/>
    <property type="match status" value="1"/>
</dbReference>
<keyword evidence="8" id="KW-1185">Reference proteome</keyword>
<reference evidence="7 8" key="1">
    <citation type="submission" date="2019-08" db="EMBL/GenBank/DDBJ databases">
        <title>Draft genome sequence of Ulvibacter marinus type strain NBRC 109484.</title>
        <authorList>
            <person name="Kawano K."/>
            <person name="Ushijima N."/>
            <person name="Kihara M."/>
            <person name="Itoh H."/>
        </authorList>
    </citation>
    <scope>NUCLEOTIDE SEQUENCE [LARGE SCALE GENOMIC DNA]</scope>
    <source>
        <strain evidence="7 8">NBRC 109484</strain>
    </source>
</reference>
<dbReference type="Proteomes" id="UP000326509">
    <property type="component" value="Unassembled WGS sequence"/>
</dbReference>
<dbReference type="Pfam" id="PF00034">
    <property type="entry name" value="Cytochrom_C"/>
    <property type="match status" value="1"/>
</dbReference>
<dbReference type="GO" id="GO:0009055">
    <property type="term" value="F:electron transfer activity"/>
    <property type="evidence" value="ECO:0007669"/>
    <property type="project" value="InterPro"/>
</dbReference>
<dbReference type="OrthoDB" id="9811395at2"/>
<protein>
    <recommendedName>
        <fullName evidence="6">Cytochrome c domain-containing protein</fullName>
    </recommendedName>
</protein>
<sequence length="150" mass="16896">MKSHFLLLLLLIIFGFSSCNNKTEKTKTVAIGSQKEIMQTPLEMSIERGADVYKNFCNQCHRPKGKGIGRSYPPLKGSNWLTEKRLESIKAVKYGLKGEITVNGKMYDNIMQPMGLSNEEVADVMNYIMNSWGNTQENIVTVEEVASVEK</sequence>
<accession>A0A5J4J3J6</accession>
<dbReference type="GO" id="GO:0020037">
    <property type="term" value="F:heme binding"/>
    <property type="evidence" value="ECO:0007669"/>
    <property type="project" value="InterPro"/>
</dbReference>
<dbReference type="EMBL" id="BKCG01000002">
    <property type="protein sequence ID" value="GER59017.1"/>
    <property type="molecule type" value="Genomic_DNA"/>
</dbReference>
<evidence type="ECO:0000259" key="6">
    <source>
        <dbReference type="PROSITE" id="PS51007"/>
    </source>
</evidence>
<dbReference type="InterPro" id="IPR051459">
    <property type="entry name" value="Cytochrome_c-type_DH"/>
</dbReference>
<proteinExistence type="predicted"/>
<dbReference type="InterPro" id="IPR036909">
    <property type="entry name" value="Cyt_c-like_dom_sf"/>
</dbReference>
<name>A0A5J4J3J6_9FLAO</name>
<keyword evidence="1 4" id="KW-0349">Heme</keyword>
<dbReference type="PROSITE" id="PS51257">
    <property type="entry name" value="PROKAR_LIPOPROTEIN"/>
    <property type="match status" value="1"/>
</dbReference>
<feature type="domain" description="Cytochrome c" evidence="6">
    <location>
        <begin position="44"/>
        <end position="132"/>
    </location>
</feature>
<evidence type="ECO:0000256" key="2">
    <source>
        <dbReference type="ARBA" id="ARBA00022723"/>
    </source>
</evidence>
<dbReference type="PANTHER" id="PTHR35008:SF8">
    <property type="entry name" value="ALCOHOL DEHYDROGENASE CYTOCHROME C SUBUNIT"/>
    <property type="match status" value="1"/>
</dbReference>
<evidence type="ECO:0000313" key="7">
    <source>
        <dbReference type="EMBL" id="GER59017.1"/>
    </source>
</evidence>
<dbReference type="AlphaFoldDB" id="A0A5J4J3J6"/>
<dbReference type="Gene3D" id="1.10.760.10">
    <property type="entry name" value="Cytochrome c-like domain"/>
    <property type="match status" value="1"/>
</dbReference>
<comment type="caution">
    <text evidence="7">The sequence shown here is derived from an EMBL/GenBank/DDBJ whole genome shotgun (WGS) entry which is preliminary data.</text>
</comment>
<gene>
    <name evidence="7" type="ORF">ULMA_11250</name>
</gene>
<keyword evidence="3 4" id="KW-0408">Iron</keyword>
<evidence type="ECO:0000256" key="5">
    <source>
        <dbReference type="SAM" id="SignalP"/>
    </source>
</evidence>
<feature type="signal peptide" evidence="5">
    <location>
        <begin position="1"/>
        <end position="21"/>
    </location>
</feature>
<evidence type="ECO:0000256" key="1">
    <source>
        <dbReference type="ARBA" id="ARBA00022617"/>
    </source>
</evidence>
<evidence type="ECO:0000256" key="4">
    <source>
        <dbReference type="PROSITE-ProRule" id="PRU00433"/>
    </source>
</evidence>
<dbReference type="GO" id="GO:0046872">
    <property type="term" value="F:metal ion binding"/>
    <property type="evidence" value="ECO:0007669"/>
    <property type="project" value="UniProtKB-KW"/>
</dbReference>
<organism evidence="7 8">
    <name type="scientific">Patiriisocius marinus</name>
    <dbReference type="NCBI Taxonomy" id="1397112"/>
    <lineage>
        <taxon>Bacteria</taxon>
        <taxon>Pseudomonadati</taxon>
        <taxon>Bacteroidota</taxon>
        <taxon>Flavobacteriia</taxon>
        <taxon>Flavobacteriales</taxon>
        <taxon>Flavobacteriaceae</taxon>
        <taxon>Patiriisocius</taxon>
    </lineage>
</organism>
<feature type="chain" id="PRO_5023856496" description="Cytochrome c domain-containing protein" evidence="5">
    <location>
        <begin position="22"/>
        <end position="150"/>
    </location>
</feature>
<dbReference type="PANTHER" id="PTHR35008">
    <property type="entry name" value="BLL4482 PROTEIN-RELATED"/>
    <property type="match status" value="1"/>
</dbReference>
<keyword evidence="5" id="KW-0732">Signal</keyword>
<dbReference type="InterPro" id="IPR009056">
    <property type="entry name" value="Cyt_c-like_dom"/>
</dbReference>
<evidence type="ECO:0000313" key="8">
    <source>
        <dbReference type="Proteomes" id="UP000326509"/>
    </source>
</evidence>
<dbReference type="RefSeq" id="WP_151673095.1">
    <property type="nucleotide sequence ID" value="NZ_BKCG01000002.1"/>
</dbReference>
<dbReference type="PROSITE" id="PS51007">
    <property type="entry name" value="CYTC"/>
    <property type="match status" value="1"/>
</dbReference>
<evidence type="ECO:0000256" key="3">
    <source>
        <dbReference type="ARBA" id="ARBA00023004"/>
    </source>
</evidence>
<keyword evidence="2 4" id="KW-0479">Metal-binding</keyword>